<keyword evidence="5" id="KW-1185">Reference proteome</keyword>
<evidence type="ECO:0000259" key="3">
    <source>
        <dbReference type="Pfam" id="PF13193"/>
    </source>
</evidence>
<dbReference type="Proteomes" id="UP001382904">
    <property type="component" value="Unassembled WGS sequence"/>
</dbReference>
<dbReference type="Gene3D" id="3.30.300.30">
    <property type="match status" value="1"/>
</dbReference>
<feature type="domain" description="AMP-dependent synthetase/ligase" evidence="2">
    <location>
        <begin position="44"/>
        <end position="419"/>
    </location>
</feature>
<dbReference type="PANTHER" id="PTHR43767">
    <property type="entry name" value="LONG-CHAIN-FATTY-ACID--COA LIGASE"/>
    <property type="match status" value="1"/>
</dbReference>
<dbReference type="InterPro" id="IPR000873">
    <property type="entry name" value="AMP-dep_synth/lig_dom"/>
</dbReference>
<feature type="region of interest" description="Disordered" evidence="1">
    <location>
        <begin position="558"/>
        <end position="578"/>
    </location>
</feature>
<organism evidence="4 5">
    <name type="scientific">Streptomyces caledonius</name>
    <dbReference type="NCBI Taxonomy" id="3134107"/>
    <lineage>
        <taxon>Bacteria</taxon>
        <taxon>Bacillati</taxon>
        <taxon>Actinomycetota</taxon>
        <taxon>Actinomycetes</taxon>
        <taxon>Kitasatosporales</taxon>
        <taxon>Streptomycetaceae</taxon>
        <taxon>Streptomyces</taxon>
    </lineage>
</organism>
<evidence type="ECO:0000313" key="4">
    <source>
        <dbReference type="EMBL" id="MEJ8641344.1"/>
    </source>
</evidence>
<accession>A0ABU8U0D9</accession>
<protein>
    <submittedName>
        <fullName evidence="4">Class I adenylate-forming enzyme family protein</fullName>
    </submittedName>
</protein>
<reference evidence="4 5" key="1">
    <citation type="submission" date="2024-03" db="EMBL/GenBank/DDBJ databases">
        <title>Novel Streptomyces species of biotechnological and ecological value are a feature of Machair soil.</title>
        <authorList>
            <person name="Prole J.R."/>
            <person name="Goodfellow M."/>
            <person name="Allenby N."/>
            <person name="Ward A.C."/>
        </authorList>
    </citation>
    <scope>NUCLEOTIDE SEQUENCE [LARGE SCALE GENOMIC DNA]</scope>
    <source>
        <strain evidence="4 5">MS1.HAVA.3</strain>
    </source>
</reference>
<dbReference type="InterPro" id="IPR042099">
    <property type="entry name" value="ANL_N_sf"/>
</dbReference>
<dbReference type="EMBL" id="JBBKAM010000002">
    <property type="protein sequence ID" value="MEJ8641344.1"/>
    <property type="molecule type" value="Genomic_DNA"/>
</dbReference>
<dbReference type="Gene3D" id="3.40.50.12780">
    <property type="entry name" value="N-terminal domain of ligase-like"/>
    <property type="match status" value="1"/>
</dbReference>
<dbReference type="InterPro" id="IPR025110">
    <property type="entry name" value="AMP-bd_C"/>
</dbReference>
<evidence type="ECO:0000259" key="2">
    <source>
        <dbReference type="Pfam" id="PF00501"/>
    </source>
</evidence>
<feature type="domain" description="AMP-binding enzyme C-terminal" evidence="3">
    <location>
        <begin position="471"/>
        <end position="547"/>
    </location>
</feature>
<evidence type="ECO:0000313" key="5">
    <source>
        <dbReference type="Proteomes" id="UP001382904"/>
    </source>
</evidence>
<name>A0ABU8U0D9_9ACTN</name>
<dbReference type="Pfam" id="PF00501">
    <property type="entry name" value="AMP-binding"/>
    <property type="match status" value="1"/>
</dbReference>
<dbReference type="InterPro" id="IPR050237">
    <property type="entry name" value="ATP-dep_AMP-bd_enzyme"/>
</dbReference>
<sequence length="578" mass="60657">MTADSPVLHDLLPAELRRAWVVDGTCPDLDLYSLFRARQIADLHRTAVIDAKGKLCYTALDRKVRCLATGLRELGIRPGDVVGVQLPNDRNAVIADLALAALGAIALPFPVGRGVLEAECLLRRAGAVAVIAATEHREYRHAADLLTLAGSLPRLRHVIAAGRGAAPEGTILLKELLRSDPSGFVPARPDPDSAARILVSSGSEAEPKMIAYSHNALAGGRGNFLASLIPDRTPPRCLFLVPLASAFGSNGTAVTLARHGGTLVLLDHFTPEAAIAAVREHRPTHVLGVPTMVRMMLERLDAEGAEGAEGGEGGEGREQLPAPTALVLGGAPLDETTAAAAARAFGCPVVNLYGSADGVNCHTGLGNTVPPTDGSGVVAGHPDPRVAEIRIADPETHEPLPDGAVGEIISRGPMTPLCYVGAPELDARYRTPEGWVCTGDLGYLDSDSVLHVVGRLKDIVIRGGANISPAEVERELTAHPQVRDVACVGVPDPLMGERLAACVVARGGQPPTLASLGEHLTRRGLERRKHPERLLVVAELPLTAAGKPDRAALRKRLAEHRPRPQDTTAVAAPLAQAG</sequence>
<proteinExistence type="predicted"/>
<comment type="caution">
    <text evidence="4">The sequence shown here is derived from an EMBL/GenBank/DDBJ whole genome shotgun (WGS) entry which is preliminary data.</text>
</comment>
<evidence type="ECO:0000256" key="1">
    <source>
        <dbReference type="SAM" id="MobiDB-lite"/>
    </source>
</evidence>
<gene>
    <name evidence="4" type="ORF">WKI68_07405</name>
</gene>
<dbReference type="InterPro" id="IPR045851">
    <property type="entry name" value="AMP-bd_C_sf"/>
</dbReference>
<dbReference type="SUPFAM" id="SSF56801">
    <property type="entry name" value="Acetyl-CoA synthetase-like"/>
    <property type="match status" value="1"/>
</dbReference>
<dbReference type="CDD" id="cd04433">
    <property type="entry name" value="AFD_class_I"/>
    <property type="match status" value="1"/>
</dbReference>
<dbReference type="Pfam" id="PF13193">
    <property type="entry name" value="AMP-binding_C"/>
    <property type="match status" value="1"/>
</dbReference>
<dbReference type="PANTHER" id="PTHR43767:SF1">
    <property type="entry name" value="NONRIBOSOMAL PEPTIDE SYNTHASE PES1 (EUROFUNG)-RELATED"/>
    <property type="match status" value="1"/>
</dbReference>